<dbReference type="KEGG" id="ise:JBKA6_0834"/>
<proteinExistence type="predicted"/>
<evidence type="ECO:0000259" key="1">
    <source>
        <dbReference type="Pfam" id="PF13568"/>
    </source>
</evidence>
<evidence type="ECO:0000313" key="2">
    <source>
        <dbReference type="EMBL" id="BAV94847.1"/>
    </source>
</evidence>
<dbReference type="AlphaFoldDB" id="A0A1J1DY87"/>
<name>A0A1J1DY87_9FLAO</name>
<dbReference type="InterPro" id="IPR011250">
    <property type="entry name" value="OMP/PagP_B-barrel"/>
</dbReference>
<keyword evidence="3" id="KW-1185">Reference proteome</keyword>
<dbReference type="Proteomes" id="UP000243197">
    <property type="component" value="Chromosome"/>
</dbReference>
<dbReference type="Pfam" id="PF13568">
    <property type="entry name" value="OMP_b-brl_2"/>
    <property type="match status" value="1"/>
</dbReference>
<gene>
    <name evidence="2" type="ORF">JBKA6_0834</name>
</gene>
<organism evidence="2 3">
    <name type="scientific">Ichthyobacterium seriolicida</name>
    <dbReference type="NCBI Taxonomy" id="242600"/>
    <lineage>
        <taxon>Bacteria</taxon>
        <taxon>Pseudomonadati</taxon>
        <taxon>Bacteroidota</taxon>
        <taxon>Flavobacteriia</taxon>
        <taxon>Flavobacteriales</taxon>
        <taxon>Ichthyobacteriaceae</taxon>
        <taxon>Ichthyobacterium</taxon>
    </lineage>
</organism>
<protein>
    <submittedName>
        <fullName evidence="2">PorT protein</fullName>
    </submittedName>
</protein>
<evidence type="ECO:0000313" key="3">
    <source>
        <dbReference type="Proteomes" id="UP000243197"/>
    </source>
</evidence>
<dbReference type="InterPro" id="IPR025665">
    <property type="entry name" value="Beta-barrel_OMP_2"/>
</dbReference>
<feature type="domain" description="Outer membrane protein beta-barrel" evidence="1">
    <location>
        <begin position="10"/>
        <end position="199"/>
    </location>
</feature>
<dbReference type="SUPFAM" id="SSF56925">
    <property type="entry name" value="OMPA-like"/>
    <property type="match status" value="1"/>
</dbReference>
<sequence>MAQRKTPQNMPYFDFQTYHFGYYLGLNYYDFKIVPSEDDLSESGRIQIETDPTIGFDIGLLIDYRLHEFLNLRLEPGVSYTQKGFKYDKEILIKYAKLNTNVKSTDDTSRQVGLVFLNIPLILKFSSFRINNFRPYITCGISYTHNFISGENSLHDNFDNVFRVKAKDLKYEFGFGVDFYMPYFKFSLITKGIFGIFDSLVKDNPQKGRSPWTDPIESLHTRAWKVILVFE</sequence>
<dbReference type="OrthoDB" id="1467485at2"/>
<dbReference type="EMBL" id="AP014564">
    <property type="protein sequence ID" value="BAV94847.1"/>
    <property type="molecule type" value="Genomic_DNA"/>
</dbReference>
<accession>A0A1J1DY87</accession>
<reference evidence="2 3" key="1">
    <citation type="submission" date="2014-03" db="EMBL/GenBank/DDBJ databases">
        <title>complete genome sequence of Flavobacteriaceae bacterium JBKA-6.</title>
        <authorList>
            <person name="Takano T."/>
            <person name="Nakamura Y."/>
            <person name="Takuma S."/>
            <person name="Yasuike M."/>
            <person name="Matsuyama T."/>
            <person name="Sakai T."/>
            <person name="Fujiwara A."/>
            <person name="Kimoto K."/>
            <person name="Fukuda Y."/>
            <person name="Kondo H."/>
            <person name="Hirono I."/>
            <person name="Nakayasu C."/>
        </authorList>
    </citation>
    <scope>NUCLEOTIDE SEQUENCE [LARGE SCALE GENOMIC DNA]</scope>
    <source>
        <strain evidence="2 3">JBKA-6</strain>
    </source>
</reference>